<name>A0A8T8SUZ2_9BASI</name>
<dbReference type="AlphaFoldDB" id="A0A8T8SUZ2"/>
<organism evidence="2 3">
    <name type="scientific">Tilletia caries</name>
    <name type="common">wheat bunt fungus</name>
    <dbReference type="NCBI Taxonomy" id="13290"/>
    <lineage>
        <taxon>Eukaryota</taxon>
        <taxon>Fungi</taxon>
        <taxon>Dikarya</taxon>
        <taxon>Basidiomycota</taxon>
        <taxon>Ustilaginomycotina</taxon>
        <taxon>Exobasidiomycetes</taxon>
        <taxon>Tilletiales</taxon>
        <taxon>Tilletiaceae</taxon>
        <taxon>Tilletia</taxon>
    </lineage>
</organism>
<dbReference type="Proteomes" id="UP000077671">
    <property type="component" value="Unassembled WGS sequence"/>
</dbReference>
<accession>A0A8T8SUZ2</accession>
<feature type="transmembrane region" description="Helical" evidence="1">
    <location>
        <begin position="107"/>
        <end position="131"/>
    </location>
</feature>
<reference evidence="2" key="2">
    <citation type="journal article" date="2019" name="IMA Fungus">
        <title>Genome sequencing and comparison of five Tilletia species to identify candidate genes for the detection of regulated species infecting wheat.</title>
        <authorList>
            <person name="Nguyen H.D.T."/>
            <person name="Sultana T."/>
            <person name="Kesanakurti P."/>
            <person name="Hambleton S."/>
        </authorList>
    </citation>
    <scope>NUCLEOTIDE SEQUENCE</scope>
    <source>
        <strain evidence="2">DAOMC 238032</strain>
    </source>
</reference>
<reference evidence="2" key="1">
    <citation type="submission" date="2016-04" db="EMBL/GenBank/DDBJ databases">
        <authorList>
            <person name="Nguyen H.D."/>
            <person name="Kesanakurti P."/>
            <person name="Cullis J."/>
            <person name="Levesque C.A."/>
            <person name="Hambleton S."/>
        </authorList>
    </citation>
    <scope>NUCLEOTIDE SEQUENCE</scope>
    <source>
        <strain evidence="2">DAOMC 238032</strain>
    </source>
</reference>
<evidence type="ECO:0000313" key="3">
    <source>
        <dbReference type="Proteomes" id="UP000077671"/>
    </source>
</evidence>
<protein>
    <submittedName>
        <fullName evidence="2">Uncharacterized protein</fullName>
    </submittedName>
</protein>
<feature type="non-terminal residue" evidence="2">
    <location>
        <position position="1"/>
    </location>
</feature>
<comment type="caution">
    <text evidence="2">The sequence shown here is derived from an EMBL/GenBank/DDBJ whole genome shotgun (WGS) entry which is preliminary data.</text>
</comment>
<sequence>LALGTAGVSAWDPAEDKRCRQFASTCKDFSIIDGYAYCKSKTWCQGGSVSMDLYARFDLPMPPPATVFSRDHTDARARMPNFTTVDQISKFVDGSIFWRRSKAANSFIIFATTFYTTLVVVLAILILHKIYNRSWWVFRVVPRGHSKLIIPNVHTSWVLFMGLDVCIMIGSFIANFVSYSRAEPVPNTGLWISTQWAPICFAAWYQTWGITAARVNNGSASFHNLPGKSLARYMPSWLVNIVCLCIPGGPCLLAVVPGAIGNTFLERARHGWYDWHRKYNGMPDLTRDMLVDAQNTFHASIHGVYYICISQTIWGVVCIIFGGAYAFAACSLIMDLKAHLEAMRGGLPSHRFRMVVQPQSSRDRSPVGPIGNVGGDDAASNCKLASTRTLESAHSRRCDNGSNEEHQSHIHSHMFTNREQAEDRSGTFFPPVIPSRMVVKLPTSKAEKVLFYITNPITPFDHLIRSDLKTLEPHSVP</sequence>
<proteinExistence type="predicted"/>
<keyword evidence="1" id="KW-1133">Transmembrane helix</keyword>
<feature type="transmembrane region" description="Helical" evidence="1">
    <location>
        <begin position="157"/>
        <end position="177"/>
    </location>
</feature>
<dbReference type="EMBL" id="LWDD02001566">
    <property type="protein sequence ID" value="KAE8247230.1"/>
    <property type="molecule type" value="Genomic_DNA"/>
</dbReference>
<feature type="transmembrane region" description="Helical" evidence="1">
    <location>
        <begin position="237"/>
        <end position="260"/>
    </location>
</feature>
<feature type="transmembrane region" description="Helical" evidence="1">
    <location>
        <begin position="313"/>
        <end position="334"/>
    </location>
</feature>
<keyword evidence="1" id="KW-0472">Membrane</keyword>
<evidence type="ECO:0000313" key="2">
    <source>
        <dbReference type="EMBL" id="KAE8247230.1"/>
    </source>
</evidence>
<keyword evidence="1" id="KW-0812">Transmembrane</keyword>
<gene>
    <name evidence="2" type="ORF">A4X03_0g7105</name>
</gene>
<evidence type="ECO:0000256" key="1">
    <source>
        <dbReference type="SAM" id="Phobius"/>
    </source>
</evidence>